<reference evidence="1" key="1">
    <citation type="submission" date="2024-03" db="EMBL/GenBank/DDBJ databases">
        <title>Diverse circular DNA viruses in blood, oral, and fecal samples of captive lemurs.</title>
        <authorList>
            <person name="Paietta E.N."/>
            <person name="Kraberger S."/>
            <person name="Lund M.C."/>
            <person name="Custer J.M."/>
            <person name="Vargas K.M."/>
            <person name="Ehmke E.E."/>
            <person name="Yoder A.D."/>
            <person name="Varsani A."/>
        </authorList>
    </citation>
    <scope>NUCLEOTIDE SEQUENCE</scope>
    <source>
        <strain evidence="1">Duke_30FF_63</strain>
    </source>
</reference>
<protein>
    <submittedName>
        <fullName evidence="1">Uncharacterized protein</fullName>
    </submittedName>
</protein>
<proteinExistence type="predicted"/>
<accession>A0AAU8BAZ0</accession>
<evidence type="ECO:0000313" key="1">
    <source>
        <dbReference type="EMBL" id="XCD08378.1"/>
    </source>
</evidence>
<organism evidence="1">
    <name type="scientific">Dulem virus 42</name>
    <dbReference type="NCBI Taxonomy" id="3145760"/>
    <lineage>
        <taxon>Viruses</taxon>
        <taxon>Duplodnaviria</taxon>
        <taxon>Heunggongvirae</taxon>
        <taxon>Uroviricota</taxon>
        <taxon>Caudoviricetes</taxon>
    </lineage>
</organism>
<name>A0AAU8BAZ0_9CAUD</name>
<sequence length="602" mass="69310">MLEQGNLERLDQLIKDNIINFEIYRPSEKLSREYILENLNSTSGPSANGGIADRILIMPPKDNLYGDEAVDHVKEQINKIIEIYNRDPKHEKINQDEVKGFNGTTESIIISKYANGNGYAVLTIYKNGSANVIVKDIDEKDKGYVTGVFSEDSYGENFNEYKARKWLSNTLGIDQANVIVIDAILRSMSDGAVYGVTNVCSDALVGGLTGYIMLSRQGGMGVTYHEAFHYVNLLMHNNRERRQVYKSFLKTHKYLDKEGTTIREVEEALADEFARYVEAKNDKSLTGRIKRLYNNILDFLSITRRKSIYRNVFKQIQKGGYAKTQLDQSSLREFHNKYVDGVNKLAVKLPGVPSDISEEMNFDRYQQYYEVFESVTNRLKQRVNVSTMNDLLQYTKDNKLDDVIDMIKEMRDELNIEDTERIQILNTLINNRFLIKKILKESFLNLGFKLKVKRVKDLSTESSVEEEGEDATAKEDNPDNSWDKVDLTFSKKQNAALETKIFFSTIPDYLTSTNRDGTVSYKDNYDRYCVQKMWDFDQAWNLLLGELFSATSFDAKDADGNYLKSSIMGKVESLKDSSKFWYAVDQKFQSLLRRRNNTKLKS</sequence>
<dbReference type="EMBL" id="PP511876">
    <property type="protein sequence ID" value="XCD08378.1"/>
    <property type="molecule type" value="Genomic_DNA"/>
</dbReference>